<protein>
    <recommendedName>
        <fullName evidence="5">AB hydrolase-1 domain-containing protein</fullName>
    </recommendedName>
</protein>
<dbReference type="Gene3D" id="3.40.50.1820">
    <property type="entry name" value="alpha/beta hydrolase"/>
    <property type="match status" value="1"/>
</dbReference>
<dbReference type="GO" id="GO:0005739">
    <property type="term" value="C:mitochondrion"/>
    <property type="evidence" value="ECO:0007669"/>
    <property type="project" value="TreeGrafter"/>
</dbReference>
<name>A0A507DYV4_9FUNG</name>
<comment type="similarity">
    <text evidence="1">Belongs to the AB hydrolase superfamily.</text>
</comment>
<evidence type="ECO:0000256" key="1">
    <source>
        <dbReference type="ARBA" id="ARBA00008645"/>
    </source>
</evidence>
<sequence>MHYALSGHSRLDKLVVVDMSPTNANLSSEFGLYITAMRKVEDAKVTSKDEANKILSETVDSLSVRQFILTNLRKLPGESTMSFRINVPALESSLDSLWTFPHEGSGKTREGPTLFIGGKKARYITASKEPLIRKFFPNATIEYLDAGHWVHSEKPEEFVSLVTSFLKS</sequence>
<dbReference type="EMBL" id="QEAQ01000064">
    <property type="protein sequence ID" value="TPX56824.1"/>
    <property type="molecule type" value="Genomic_DNA"/>
</dbReference>
<evidence type="ECO:0000256" key="2">
    <source>
        <dbReference type="ARBA" id="ARBA00022801"/>
    </source>
</evidence>
<dbReference type="SUPFAM" id="SSF53474">
    <property type="entry name" value="alpha/beta-Hydrolases"/>
    <property type="match status" value="1"/>
</dbReference>
<evidence type="ECO:0008006" key="5">
    <source>
        <dbReference type="Google" id="ProtNLM"/>
    </source>
</evidence>
<comment type="caution">
    <text evidence="3">The sequence shown here is derived from an EMBL/GenBank/DDBJ whole genome shotgun (WGS) entry which is preliminary data.</text>
</comment>
<dbReference type="Proteomes" id="UP000318582">
    <property type="component" value="Unassembled WGS sequence"/>
</dbReference>
<accession>A0A507DYV4</accession>
<keyword evidence="2" id="KW-0378">Hydrolase</keyword>
<evidence type="ECO:0000313" key="4">
    <source>
        <dbReference type="Proteomes" id="UP000318582"/>
    </source>
</evidence>
<dbReference type="GO" id="GO:0052689">
    <property type="term" value="F:carboxylic ester hydrolase activity"/>
    <property type="evidence" value="ECO:0007669"/>
    <property type="project" value="TreeGrafter"/>
</dbReference>
<dbReference type="PANTHER" id="PTHR46118:SF4">
    <property type="entry name" value="PROTEIN ABHD11"/>
    <property type="match status" value="1"/>
</dbReference>
<dbReference type="InterPro" id="IPR029058">
    <property type="entry name" value="AB_hydrolase_fold"/>
</dbReference>
<keyword evidence="4" id="KW-1185">Reference proteome</keyword>
<evidence type="ECO:0000313" key="3">
    <source>
        <dbReference type="EMBL" id="TPX56824.1"/>
    </source>
</evidence>
<proteinExistence type="inferred from homology"/>
<reference evidence="3 4" key="1">
    <citation type="journal article" date="2019" name="Sci. Rep.">
        <title>Comparative genomics of chytrid fungi reveal insights into the obligate biotrophic and pathogenic lifestyle of Synchytrium endobioticum.</title>
        <authorList>
            <person name="van de Vossenberg B.T.L.H."/>
            <person name="Warris S."/>
            <person name="Nguyen H.D.T."/>
            <person name="van Gent-Pelzer M.P.E."/>
            <person name="Joly D.L."/>
            <person name="van de Geest H.C."/>
            <person name="Bonants P.J.M."/>
            <person name="Smith D.S."/>
            <person name="Levesque C.A."/>
            <person name="van der Lee T.A.J."/>
        </authorList>
    </citation>
    <scope>NUCLEOTIDE SEQUENCE [LARGE SCALE GENOMIC DNA]</scope>
    <source>
        <strain evidence="3 4">CBS 809.83</strain>
    </source>
</reference>
<dbReference type="AlphaFoldDB" id="A0A507DYV4"/>
<organism evidence="3 4">
    <name type="scientific">Powellomyces hirtus</name>
    <dbReference type="NCBI Taxonomy" id="109895"/>
    <lineage>
        <taxon>Eukaryota</taxon>
        <taxon>Fungi</taxon>
        <taxon>Fungi incertae sedis</taxon>
        <taxon>Chytridiomycota</taxon>
        <taxon>Chytridiomycota incertae sedis</taxon>
        <taxon>Chytridiomycetes</taxon>
        <taxon>Spizellomycetales</taxon>
        <taxon>Powellomycetaceae</taxon>
        <taxon>Powellomyces</taxon>
    </lineage>
</organism>
<gene>
    <name evidence="3" type="ORF">PhCBS80983_g04261</name>
</gene>
<dbReference type="PANTHER" id="PTHR46118">
    <property type="entry name" value="PROTEIN ABHD11"/>
    <property type="match status" value="1"/>
</dbReference>
<dbReference type="STRING" id="109895.A0A507DYV4"/>